<accession>A0ABT2GXL1</accession>
<protein>
    <submittedName>
        <fullName evidence="2">MarR family transcriptional regulator</fullName>
    </submittedName>
</protein>
<dbReference type="InterPro" id="IPR000835">
    <property type="entry name" value="HTH_MarR-typ"/>
</dbReference>
<dbReference type="PROSITE" id="PS50995">
    <property type="entry name" value="HTH_MARR_2"/>
    <property type="match status" value="1"/>
</dbReference>
<dbReference type="EMBL" id="JANLCM010000002">
    <property type="protein sequence ID" value="MCS5719689.1"/>
    <property type="molecule type" value="Genomic_DNA"/>
</dbReference>
<reference evidence="2" key="1">
    <citation type="submission" date="2022-08" db="EMBL/GenBank/DDBJ databases">
        <authorList>
            <person name="Deng Y."/>
            <person name="Han X.-F."/>
            <person name="Zhang Y.-Q."/>
        </authorList>
    </citation>
    <scope>NUCLEOTIDE SEQUENCE</scope>
    <source>
        <strain evidence="2">CPCC 205763</strain>
    </source>
</reference>
<dbReference type="SUPFAM" id="SSF46785">
    <property type="entry name" value="Winged helix' DNA-binding domain"/>
    <property type="match status" value="1"/>
</dbReference>
<dbReference type="RefSeq" id="WP_259509177.1">
    <property type="nucleotide sequence ID" value="NZ_JANLCM010000002.1"/>
</dbReference>
<feature type="domain" description="HTH marR-type" evidence="1">
    <location>
        <begin position="4"/>
        <end position="136"/>
    </location>
</feature>
<gene>
    <name evidence="2" type="ORF">N1027_16270</name>
</gene>
<dbReference type="InterPro" id="IPR036390">
    <property type="entry name" value="WH_DNA-bd_sf"/>
</dbReference>
<dbReference type="Gene3D" id="1.10.10.10">
    <property type="entry name" value="Winged helix-like DNA-binding domain superfamily/Winged helix DNA-binding domain"/>
    <property type="match status" value="1"/>
</dbReference>
<dbReference type="Proteomes" id="UP001165584">
    <property type="component" value="Unassembled WGS sequence"/>
</dbReference>
<dbReference type="InterPro" id="IPR036388">
    <property type="entry name" value="WH-like_DNA-bd_sf"/>
</dbReference>
<evidence type="ECO:0000259" key="1">
    <source>
        <dbReference type="PROSITE" id="PS50995"/>
    </source>
</evidence>
<comment type="caution">
    <text evidence="2">The sequence shown here is derived from an EMBL/GenBank/DDBJ whole genome shotgun (WGS) entry which is preliminary data.</text>
</comment>
<dbReference type="PANTHER" id="PTHR33164">
    <property type="entry name" value="TRANSCRIPTIONAL REGULATOR, MARR FAMILY"/>
    <property type="match status" value="1"/>
</dbReference>
<dbReference type="PRINTS" id="PR00598">
    <property type="entry name" value="HTHMARR"/>
</dbReference>
<dbReference type="PANTHER" id="PTHR33164:SF43">
    <property type="entry name" value="HTH-TYPE TRANSCRIPTIONAL REPRESSOR YETL"/>
    <property type="match status" value="1"/>
</dbReference>
<organism evidence="2 3">
    <name type="scientific">Herbiconiux aconitum</name>
    <dbReference type="NCBI Taxonomy" id="2970913"/>
    <lineage>
        <taxon>Bacteria</taxon>
        <taxon>Bacillati</taxon>
        <taxon>Actinomycetota</taxon>
        <taxon>Actinomycetes</taxon>
        <taxon>Micrococcales</taxon>
        <taxon>Microbacteriaceae</taxon>
        <taxon>Herbiconiux</taxon>
    </lineage>
</organism>
<evidence type="ECO:0000313" key="3">
    <source>
        <dbReference type="Proteomes" id="UP001165584"/>
    </source>
</evidence>
<sequence length="164" mass="17746">MTDAHRLLDLLLMANELLQRDMSRNLGAIGLSPSRMHLLWLVHGRGPLTQQQLAESLRVTPRNVTGLVDALTDGGFVTRQPHPSDRRAILVTLTEYGTSTMERTERDYHQLSAELLGAVAPDDRQALIRGLGATIERLEALVEADESAAAGPVASHEHGGVDGG</sequence>
<dbReference type="Pfam" id="PF01047">
    <property type="entry name" value="MarR"/>
    <property type="match status" value="1"/>
</dbReference>
<name>A0ABT2GXL1_9MICO</name>
<proteinExistence type="predicted"/>
<dbReference type="InterPro" id="IPR039422">
    <property type="entry name" value="MarR/SlyA-like"/>
</dbReference>
<evidence type="ECO:0000313" key="2">
    <source>
        <dbReference type="EMBL" id="MCS5719689.1"/>
    </source>
</evidence>
<dbReference type="SMART" id="SM00347">
    <property type="entry name" value="HTH_MARR"/>
    <property type="match status" value="1"/>
</dbReference>
<keyword evidence="3" id="KW-1185">Reference proteome</keyword>